<reference evidence="1 2" key="1">
    <citation type="submission" date="2019-08" db="EMBL/GenBank/DDBJ databases">
        <authorList>
            <person name="Peeters C."/>
        </authorList>
    </citation>
    <scope>NUCLEOTIDE SEQUENCE [LARGE SCALE GENOMIC DNA]</scope>
    <source>
        <strain evidence="1 2">LMG 31121</strain>
    </source>
</reference>
<evidence type="ECO:0000313" key="2">
    <source>
        <dbReference type="Proteomes" id="UP000335538"/>
    </source>
</evidence>
<evidence type="ECO:0000313" key="1">
    <source>
        <dbReference type="EMBL" id="VVE82448.1"/>
    </source>
</evidence>
<dbReference type="SUPFAM" id="SSF50118">
    <property type="entry name" value="Cell growth inhibitor/plasmid maintenance toxic component"/>
    <property type="match status" value="1"/>
</dbReference>
<dbReference type="GO" id="GO:0016075">
    <property type="term" value="P:rRNA catabolic process"/>
    <property type="evidence" value="ECO:0007669"/>
    <property type="project" value="TreeGrafter"/>
</dbReference>
<dbReference type="EMBL" id="CABPSR010000010">
    <property type="protein sequence ID" value="VVE82448.1"/>
    <property type="molecule type" value="Genomic_DNA"/>
</dbReference>
<dbReference type="PANTHER" id="PTHR33988:SF2">
    <property type="entry name" value="ENDORIBONUCLEASE MAZF"/>
    <property type="match status" value="1"/>
</dbReference>
<organism evidence="1 2">
    <name type="scientific">Pandoraea sputorum</name>
    <dbReference type="NCBI Taxonomy" id="93222"/>
    <lineage>
        <taxon>Bacteria</taxon>
        <taxon>Pseudomonadati</taxon>
        <taxon>Pseudomonadota</taxon>
        <taxon>Betaproteobacteria</taxon>
        <taxon>Burkholderiales</taxon>
        <taxon>Burkholderiaceae</taxon>
        <taxon>Pandoraea</taxon>
    </lineage>
</organism>
<dbReference type="GO" id="GO:0003677">
    <property type="term" value="F:DNA binding"/>
    <property type="evidence" value="ECO:0007669"/>
    <property type="project" value="InterPro"/>
</dbReference>
<dbReference type="GO" id="GO:0004521">
    <property type="term" value="F:RNA endonuclease activity"/>
    <property type="evidence" value="ECO:0007669"/>
    <property type="project" value="TreeGrafter"/>
</dbReference>
<protein>
    <submittedName>
        <fullName evidence="1">Growth inhibitor PemK</fullName>
    </submittedName>
</protein>
<dbReference type="PANTHER" id="PTHR33988">
    <property type="entry name" value="ENDORIBONUCLEASE MAZF-RELATED"/>
    <property type="match status" value="1"/>
</dbReference>
<name>A0A5E5BAW2_9BURK</name>
<dbReference type="Gene3D" id="2.30.30.110">
    <property type="match status" value="1"/>
</dbReference>
<gene>
    <name evidence="1" type="ORF">PSP31121_03759</name>
</gene>
<dbReference type="RefSeq" id="WP_150810317.1">
    <property type="nucleotide sequence ID" value="NZ_CABPSR010000010.1"/>
</dbReference>
<dbReference type="AlphaFoldDB" id="A0A5E5BAW2"/>
<proteinExistence type="predicted"/>
<dbReference type="Pfam" id="PF02452">
    <property type="entry name" value="PemK_toxin"/>
    <property type="match status" value="1"/>
</dbReference>
<dbReference type="InterPro" id="IPR011067">
    <property type="entry name" value="Plasmid_toxin/cell-grow_inhib"/>
</dbReference>
<dbReference type="InterPro" id="IPR003477">
    <property type="entry name" value="PemK-like"/>
</dbReference>
<dbReference type="GO" id="GO:0006402">
    <property type="term" value="P:mRNA catabolic process"/>
    <property type="evidence" value="ECO:0007669"/>
    <property type="project" value="TreeGrafter"/>
</dbReference>
<accession>A0A5E5BAW2</accession>
<sequence>MDVVKRGEVWVAFFDPAIGAEIKKTRPCVVLSPSAMHKRVQTVIVVPLTSSATCRYGVPVTYAGRQGVMQLSHLKSLDRTRLFRRTGTMSRHMVRDAMARLRDVFSEEPDEAVD</sequence>
<dbReference type="Proteomes" id="UP000335538">
    <property type="component" value="Unassembled WGS sequence"/>
</dbReference>